<keyword evidence="5" id="KW-1185">Reference proteome</keyword>
<dbReference type="Gene3D" id="3.40.720.10">
    <property type="entry name" value="Alkaline Phosphatase, subunit A"/>
    <property type="match status" value="1"/>
</dbReference>
<dbReference type="AlphaFoldDB" id="A0A3B0C0W9"/>
<keyword evidence="2" id="KW-0378">Hydrolase</keyword>
<dbReference type="GO" id="GO:0004065">
    <property type="term" value="F:arylsulfatase activity"/>
    <property type="evidence" value="ECO:0007669"/>
    <property type="project" value="TreeGrafter"/>
</dbReference>
<evidence type="ECO:0000256" key="2">
    <source>
        <dbReference type="ARBA" id="ARBA00022801"/>
    </source>
</evidence>
<dbReference type="CDD" id="cd16027">
    <property type="entry name" value="SGSH"/>
    <property type="match status" value="1"/>
</dbReference>
<sequence length="678" mass="77540">MVMGLRQYLRILRLDICLTYEGKNGSRITNLINGLPGTLIQILKFTQRNTQMARMRKTKYKAFVQYLAVIVSTGILLSCQSEKVELPPPNIVWITSEDNSKHYLKLFDENGVSTPNIESLAEQGLVFTRAFSNAPVCSVARSTLISGCYSPRIGTQFHRKYIPVPMPDSLQMFPSYLREAGYFTSNNQKKDYNIIEGEGVWDESSEEATWRHRAGDQPFFHVFNIGVSHESGLHFSSQEMDSIVTETGENTFEVQPNHPQTRTFKYTNAYYRDKIRTMDSKVGEVVDQLRKDGLMENTFIFYFGDHGGVLPGSKGYLYETGLHIPLVVRIPENYRHLVNFSTQSTVKGFVSFVDFAPTVLNLAGITIPKEMDGKPFLGPKLTPDELNARDITFSYADRFDEKYDMVRAVRKGKYKYIRSYTPFNPDGLMNNYRYKQLAYQEWQAMYAMGDLNEIQSAFFEPRQPELLFDVEADPFETVNLADQPGYEDIRADMHLTLNTWVKGMPDLSFFPEHYLIEQAFIDPVVFGKEQHEKIKHYADISNLSLLPFKEAKDQLIASLQSSDPWERYWAISVCSSFRERAKALEAQISELALSDLELINRVRAAEFLGIVQAANPSEIMSKALYESKKPSEALLILNSIVLMQSTNSAYTFDLDRDKIATLVAEDAQVKRRLDYLIP</sequence>
<gene>
    <name evidence="4" type="ORF">D7Z94_23075</name>
</gene>
<proteinExistence type="inferred from homology"/>
<protein>
    <submittedName>
        <fullName evidence="4">DUF229 domain-containing protein</fullName>
    </submittedName>
</protein>
<dbReference type="InterPro" id="IPR050738">
    <property type="entry name" value="Sulfatase"/>
</dbReference>
<feature type="domain" description="Sulfatase N-terminal" evidence="3">
    <location>
        <begin position="89"/>
        <end position="365"/>
    </location>
</feature>
<reference evidence="4 5" key="1">
    <citation type="submission" date="2018-10" db="EMBL/GenBank/DDBJ databases">
        <title>Ulvibacterium marinum gen. nov., sp. nov., a novel marine bacterium of the family Flavobacteriaceae, isolated from a culture of the green alga Ulva prolifera.</title>
        <authorList>
            <person name="Zhang Z."/>
        </authorList>
    </citation>
    <scope>NUCLEOTIDE SEQUENCE [LARGE SCALE GENOMIC DNA]</scope>
    <source>
        <strain evidence="4 5">CCMM003</strain>
    </source>
</reference>
<comment type="caution">
    <text evidence="4">The sequence shown here is derived from an EMBL/GenBank/DDBJ whole genome shotgun (WGS) entry which is preliminary data.</text>
</comment>
<dbReference type="InterPro" id="IPR000917">
    <property type="entry name" value="Sulfatase_N"/>
</dbReference>
<dbReference type="InterPro" id="IPR017850">
    <property type="entry name" value="Alkaline_phosphatase_core_sf"/>
</dbReference>
<accession>A0A3B0C0W9</accession>
<dbReference type="PANTHER" id="PTHR42693">
    <property type="entry name" value="ARYLSULFATASE FAMILY MEMBER"/>
    <property type="match status" value="1"/>
</dbReference>
<dbReference type="EMBL" id="RBCJ01000005">
    <property type="protein sequence ID" value="RKN78094.1"/>
    <property type="molecule type" value="Genomic_DNA"/>
</dbReference>
<dbReference type="PANTHER" id="PTHR42693:SF53">
    <property type="entry name" value="ENDO-4-O-SULFATASE"/>
    <property type="match status" value="1"/>
</dbReference>
<comment type="similarity">
    <text evidence="1">Belongs to the sulfatase family.</text>
</comment>
<dbReference type="Proteomes" id="UP000276603">
    <property type="component" value="Unassembled WGS sequence"/>
</dbReference>
<organism evidence="4 5">
    <name type="scientific">Ulvibacterium marinum</name>
    <dbReference type="NCBI Taxonomy" id="2419782"/>
    <lineage>
        <taxon>Bacteria</taxon>
        <taxon>Pseudomonadati</taxon>
        <taxon>Bacteroidota</taxon>
        <taxon>Flavobacteriia</taxon>
        <taxon>Flavobacteriales</taxon>
        <taxon>Flavobacteriaceae</taxon>
        <taxon>Ulvibacterium</taxon>
    </lineage>
</organism>
<evidence type="ECO:0000256" key="1">
    <source>
        <dbReference type="ARBA" id="ARBA00008779"/>
    </source>
</evidence>
<dbReference type="SUPFAM" id="SSF53649">
    <property type="entry name" value="Alkaline phosphatase-like"/>
    <property type="match status" value="1"/>
</dbReference>
<name>A0A3B0C0W9_9FLAO</name>
<evidence type="ECO:0000259" key="3">
    <source>
        <dbReference type="Pfam" id="PF00884"/>
    </source>
</evidence>
<evidence type="ECO:0000313" key="5">
    <source>
        <dbReference type="Proteomes" id="UP000276603"/>
    </source>
</evidence>
<dbReference type="Pfam" id="PF00884">
    <property type="entry name" value="Sulfatase"/>
    <property type="match status" value="1"/>
</dbReference>
<evidence type="ECO:0000313" key="4">
    <source>
        <dbReference type="EMBL" id="RKN78094.1"/>
    </source>
</evidence>